<comment type="cofactor">
    <cofactor evidence="1">
        <name>Mg(2+)</name>
        <dbReference type="ChEBI" id="CHEBI:18420"/>
    </cofactor>
</comment>
<dbReference type="Pfam" id="PF01018">
    <property type="entry name" value="GTP1_OBG"/>
    <property type="match status" value="1"/>
</dbReference>
<evidence type="ECO:0000256" key="2">
    <source>
        <dbReference type="ARBA" id="ARBA00007699"/>
    </source>
</evidence>
<dbReference type="InterPro" id="IPR006073">
    <property type="entry name" value="GTP-bd"/>
</dbReference>
<dbReference type="InterPro" id="IPR031167">
    <property type="entry name" value="G_OBG"/>
</dbReference>
<dbReference type="Pfam" id="PF01926">
    <property type="entry name" value="MMR_HSR1"/>
    <property type="match status" value="1"/>
</dbReference>
<keyword evidence="4" id="KW-0547">Nucleotide-binding</keyword>
<evidence type="ECO:0000256" key="5">
    <source>
        <dbReference type="ARBA" id="ARBA00022842"/>
    </source>
</evidence>
<dbReference type="GO" id="GO:0005739">
    <property type="term" value="C:mitochondrion"/>
    <property type="evidence" value="ECO:0007669"/>
    <property type="project" value="TreeGrafter"/>
</dbReference>
<dbReference type="GO" id="GO:0009658">
    <property type="term" value="P:chloroplast organization"/>
    <property type="evidence" value="ECO:0007669"/>
    <property type="project" value="UniProtKB-ARBA"/>
</dbReference>
<evidence type="ECO:0000313" key="11">
    <source>
        <dbReference type="EMBL" id="KAI3935404.1"/>
    </source>
</evidence>
<dbReference type="PROSITE" id="PS51710">
    <property type="entry name" value="G_OBG"/>
    <property type="match status" value="1"/>
</dbReference>
<dbReference type="PRINTS" id="PR00326">
    <property type="entry name" value="GTP1OBG"/>
</dbReference>
<dbReference type="Gene3D" id="3.30.300.350">
    <property type="entry name" value="GTP-binding protein OBG, C-terminal domain"/>
    <property type="match status" value="1"/>
</dbReference>
<protein>
    <recommendedName>
        <fullName evidence="13">GTP-binding protein OBGC, chloroplastic</fullName>
    </recommendedName>
</protein>
<accession>A0AAD4T3R4</accession>
<dbReference type="FunFam" id="3.40.50.300:FF:000515">
    <property type="entry name" value="GTPase Obg"/>
    <property type="match status" value="1"/>
</dbReference>
<dbReference type="InterPro" id="IPR006169">
    <property type="entry name" value="GTP1_OBG_dom"/>
</dbReference>
<feature type="domain" description="OCT" evidence="9">
    <location>
        <begin position="559"/>
        <end position="636"/>
    </location>
</feature>
<dbReference type="Gene3D" id="3.40.50.300">
    <property type="entry name" value="P-loop containing nucleotide triphosphate hydrolases"/>
    <property type="match status" value="1"/>
</dbReference>
<evidence type="ECO:0000259" key="9">
    <source>
        <dbReference type="PROSITE" id="PS51881"/>
    </source>
</evidence>
<dbReference type="Gene3D" id="2.70.210.12">
    <property type="entry name" value="GTP1/OBG domain"/>
    <property type="match status" value="1"/>
</dbReference>
<evidence type="ECO:0000256" key="3">
    <source>
        <dbReference type="ARBA" id="ARBA00022723"/>
    </source>
</evidence>
<dbReference type="EMBL" id="JAJJMB010006268">
    <property type="protein sequence ID" value="KAI3935404.1"/>
    <property type="molecule type" value="Genomic_DNA"/>
</dbReference>
<dbReference type="GO" id="GO:0003924">
    <property type="term" value="F:GTPase activity"/>
    <property type="evidence" value="ECO:0007669"/>
    <property type="project" value="InterPro"/>
</dbReference>
<reference evidence="11" key="1">
    <citation type="submission" date="2022-04" db="EMBL/GenBank/DDBJ databases">
        <title>A functionally conserved STORR gene fusion in Papaver species that diverged 16.8 million years ago.</title>
        <authorList>
            <person name="Catania T."/>
        </authorList>
    </citation>
    <scope>NUCLEOTIDE SEQUENCE</scope>
    <source>
        <strain evidence="11">S-188037</strain>
    </source>
</reference>
<name>A0AAD4T3R4_9MAGN</name>
<dbReference type="HAMAP" id="MF_01454">
    <property type="entry name" value="GTPase_Obg"/>
    <property type="match status" value="1"/>
</dbReference>
<dbReference type="FunFam" id="2.70.210.12:FF:000001">
    <property type="entry name" value="GTPase Obg"/>
    <property type="match status" value="1"/>
</dbReference>
<dbReference type="SUPFAM" id="SSF102741">
    <property type="entry name" value="Obg GTP-binding protein C-terminal domain"/>
    <property type="match status" value="1"/>
</dbReference>
<evidence type="ECO:0000259" key="10">
    <source>
        <dbReference type="PROSITE" id="PS51883"/>
    </source>
</evidence>
<dbReference type="SUPFAM" id="SSF52540">
    <property type="entry name" value="P-loop containing nucleoside triphosphate hydrolases"/>
    <property type="match status" value="1"/>
</dbReference>
<dbReference type="PROSITE" id="PS51881">
    <property type="entry name" value="OCT"/>
    <property type="match status" value="1"/>
</dbReference>
<dbReference type="GO" id="GO:0005525">
    <property type="term" value="F:GTP binding"/>
    <property type="evidence" value="ECO:0007669"/>
    <property type="project" value="UniProtKB-KW"/>
</dbReference>
<keyword evidence="12" id="KW-1185">Reference proteome</keyword>
<evidence type="ECO:0000256" key="4">
    <source>
        <dbReference type="ARBA" id="ARBA00022741"/>
    </source>
</evidence>
<organism evidence="11 12">
    <name type="scientific">Papaver atlanticum</name>
    <dbReference type="NCBI Taxonomy" id="357466"/>
    <lineage>
        <taxon>Eukaryota</taxon>
        <taxon>Viridiplantae</taxon>
        <taxon>Streptophyta</taxon>
        <taxon>Embryophyta</taxon>
        <taxon>Tracheophyta</taxon>
        <taxon>Spermatophyta</taxon>
        <taxon>Magnoliopsida</taxon>
        <taxon>Ranunculales</taxon>
        <taxon>Papaveraceae</taxon>
        <taxon>Papaveroideae</taxon>
        <taxon>Papaver</taxon>
    </lineage>
</organism>
<keyword evidence="5" id="KW-0460">Magnesium</keyword>
<keyword evidence="6" id="KW-0342">GTP-binding</keyword>
<evidence type="ECO:0000256" key="6">
    <source>
        <dbReference type="ARBA" id="ARBA00023134"/>
    </source>
</evidence>
<comment type="caution">
    <text evidence="11">The sequence shown here is derived from an EMBL/GenBank/DDBJ whole genome shotgun (WGS) entry which is preliminary data.</text>
</comment>
<dbReference type="InterPro" id="IPR006074">
    <property type="entry name" value="GTP1-OBG_CS"/>
</dbReference>
<dbReference type="CDD" id="cd01898">
    <property type="entry name" value="Obg"/>
    <property type="match status" value="1"/>
</dbReference>
<dbReference type="NCBIfam" id="NF008956">
    <property type="entry name" value="PRK12299.1"/>
    <property type="match status" value="1"/>
</dbReference>
<dbReference type="Pfam" id="PF09269">
    <property type="entry name" value="DUF1967"/>
    <property type="match status" value="1"/>
</dbReference>
<feature type="region of interest" description="Disordered" evidence="7">
    <location>
        <begin position="18"/>
        <end position="61"/>
    </location>
</feature>
<dbReference type="SUPFAM" id="SSF82051">
    <property type="entry name" value="Obg GTP-binding protein N-terminal domain"/>
    <property type="match status" value="1"/>
</dbReference>
<gene>
    <name evidence="11" type="ORF">MKW98_027544</name>
</gene>
<dbReference type="InterPro" id="IPR036726">
    <property type="entry name" value="GTP1_OBG_dom_sf"/>
</dbReference>
<dbReference type="NCBIfam" id="TIGR02729">
    <property type="entry name" value="Obg_CgtA"/>
    <property type="match status" value="1"/>
</dbReference>
<feature type="domain" description="Obg" evidence="10">
    <location>
        <begin position="199"/>
        <end position="362"/>
    </location>
</feature>
<dbReference type="GO" id="GO:0042254">
    <property type="term" value="P:ribosome biogenesis"/>
    <property type="evidence" value="ECO:0007669"/>
    <property type="project" value="UniProtKB-UniRule"/>
</dbReference>
<evidence type="ECO:0000313" key="12">
    <source>
        <dbReference type="Proteomes" id="UP001202328"/>
    </source>
</evidence>
<dbReference type="PANTHER" id="PTHR11702">
    <property type="entry name" value="DEVELOPMENTALLY REGULATED GTP-BINDING PROTEIN-RELATED"/>
    <property type="match status" value="1"/>
</dbReference>
<evidence type="ECO:0000259" key="8">
    <source>
        <dbReference type="PROSITE" id="PS51710"/>
    </source>
</evidence>
<dbReference type="InterPro" id="IPR036346">
    <property type="entry name" value="GTP-bd_prot_GTP1/OBG_C_sf"/>
</dbReference>
<dbReference type="PROSITE" id="PS00905">
    <property type="entry name" value="GTP1_OBG"/>
    <property type="match status" value="1"/>
</dbReference>
<dbReference type="InterPro" id="IPR027417">
    <property type="entry name" value="P-loop_NTPase"/>
</dbReference>
<keyword evidence="3" id="KW-0479">Metal-binding</keyword>
<proteinExistence type="inferred from homology"/>
<dbReference type="InterPro" id="IPR014100">
    <property type="entry name" value="GTP-bd_Obg/CgtA"/>
</dbReference>
<dbReference type="PANTHER" id="PTHR11702:SF44">
    <property type="entry name" value="GTP-BINDING PROTEIN OBGC, CHLOROPLASTIC"/>
    <property type="match status" value="1"/>
</dbReference>
<dbReference type="NCBIfam" id="TIGR03595">
    <property type="entry name" value="Obg_CgtA_exten"/>
    <property type="match status" value="1"/>
</dbReference>
<dbReference type="AlphaFoldDB" id="A0AAD4T3R4"/>
<evidence type="ECO:0000256" key="7">
    <source>
        <dbReference type="SAM" id="MobiDB-lite"/>
    </source>
</evidence>
<comment type="similarity">
    <text evidence="2">Belongs to the TRAFAC class OBG-HflX-like GTPase superfamily. OBG GTPase family.</text>
</comment>
<dbReference type="Proteomes" id="UP001202328">
    <property type="component" value="Unassembled WGS sequence"/>
</dbReference>
<dbReference type="NCBIfam" id="NF008955">
    <property type="entry name" value="PRK12297.1"/>
    <property type="match status" value="1"/>
</dbReference>
<dbReference type="GO" id="GO:0000287">
    <property type="term" value="F:magnesium ion binding"/>
    <property type="evidence" value="ECO:0007669"/>
    <property type="project" value="InterPro"/>
</dbReference>
<evidence type="ECO:0000256" key="1">
    <source>
        <dbReference type="ARBA" id="ARBA00001946"/>
    </source>
</evidence>
<dbReference type="NCBIfam" id="NF008954">
    <property type="entry name" value="PRK12296.1"/>
    <property type="match status" value="1"/>
</dbReference>
<dbReference type="PROSITE" id="PS51883">
    <property type="entry name" value="OBG"/>
    <property type="match status" value="1"/>
</dbReference>
<evidence type="ECO:0008006" key="13">
    <source>
        <dbReference type="Google" id="ProtNLM"/>
    </source>
</evidence>
<sequence length="674" mass="74462">MANSTSVCFAAHHHFLQPAIASQDRNQRRKRPQQQQIPRSRRRNNNIPSPKLKTKNKSLEDAVPSLAGEGKYGLEATTYARLPPKDDFILPSLDSSAFTEVKLSELTQKISSLNFKDKYSILDNDDSDDVGEEFVEVENIGFDNYSEQFEFPSQEEEEDYVVGNEFVGLNNSNVEESSDFDEFGEEEEDYKEKGVPAVMRCFDMAKIYVKAGDGGNGVVAFRREKFVPYGGPSGGDGGKGGNVYVEVDAEMNSLLPFRKNIHFRAGRGSHGQGSKQAGAKGESIVVKVAPGTVVREATGKGGEEGKVLLELLHPGQRALLLPGGRGGRGNASFKSGTNKVPKIAEKGEEGIDMWLELELKLVADVGIVGAPNAGKSTLLSVISAAQPQIANYPFTTLLPNLGVVSFDYDATMVVADLPGLLEGAHRGFGLGHEFLRHTERCSVLIHVVDGSGEQPECEFDAVRLELELFNPELSTKPFLVAYNKMDLPEAYERWNSFKDNLEARGFRTFCMSAANRHGTHEVVTAAYQLLQEKVEVNKDPKGWAEPLNMNYVAERVRKQRNASISDFEISQDGGSWHVVGAGLQRFVQMTNWQYSESMRRFQHVLDACGVNKSLIKLGVKEGDKVVVGEMEMIWHDSNDNIGTANTKKGLAEFPKHLYYKKGYRTSALILTALF</sequence>
<dbReference type="InterPro" id="IPR015349">
    <property type="entry name" value="OCT_dom"/>
</dbReference>
<dbReference type="InterPro" id="IPR045086">
    <property type="entry name" value="OBG_GTPase"/>
</dbReference>
<feature type="domain" description="OBG-type G" evidence="8">
    <location>
        <begin position="363"/>
        <end position="531"/>
    </location>
</feature>